<dbReference type="InterPro" id="IPR017896">
    <property type="entry name" value="4Fe4S_Fe-S-bd"/>
</dbReference>
<dbReference type="NCBIfam" id="NF038196">
    <property type="entry name" value="ferrodoxin_EFR1"/>
    <property type="match status" value="1"/>
</dbReference>
<proteinExistence type="predicted"/>
<dbReference type="GO" id="GO:0010181">
    <property type="term" value="F:FMN binding"/>
    <property type="evidence" value="ECO:0007669"/>
    <property type="project" value="InterPro"/>
</dbReference>
<keyword evidence="3" id="KW-0411">Iron-sulfur</keyword>
<dbReference type="HOGENOM" id="CLU_068049_0_0_9"/>
<dbReference type="PATRIC" id="fig|931276.5.peg.1788"/>
<organism evidence="6 7">
    <name type="scientific">Clostridium saccharoperbutylacetonicum N1-4(HMT)</name>
    <dbReference type="NCBI Taxonomy" id="931276"/>
    <lineage>
        <taxon>Bacteria</taxon>
        <taxon>Bacillati</taxon>
        <taxon>Bacillota</taxon>
        <taxon>Clostridia</taxon>
        <taxon>Eubacteriales</taxon>
        <taxon>Clostridiaceae</taxon>
        <taxon>Clostridium</taxon>
    </lineage>
</organism>
<accession>M1MVN5</accession>
<evidence type="ECO:0000259" key="4">
    <source>
        <dbReference type="PROSITE" id="PS50902"/>
    </source>
</evidence>
<feature type="domain" description="4Fe-4S ferredoxin-type" evidence="5">
    <location>
        <begin position="180"/>
        <end position="209"/>
    </location>
</feature>
<dbReference type="Pfam" id="PF13187">
    <property type="entry name" value="Fer4_9"/>
    <property type="match status" value="1"/>
</dbReference>
<dbReference type="SUPFAM" id="SSF54862">
    <property type="entry name" value="4Fe-4S ferredoxins"/>
    <property type="match status" value="1"/>
</dbReference>
<dbReference type="InterPro" id="IPR047964">
    <property type="entry name" value="EFR1-like"/>
</dbReference>
<dbReference type="OrthoDB" id="9813995at2"/>
<dbReference type="InterPro" id="IPR008254">
    <property type="entry name" value="Flavodoxin/NO_synth"/>
</dbReference>
<dbReference type="SUPFAM" id="SSF52218">
    <property type="entry name" value="Flavoproteins"/>
    <property type="match status" value="1"/>
</dbReference>
<dbReference type="GO" id="GO:0046872">
    <property type="term" value="F:metal ion binding"/>
    <property type="evidence" value="ECO:0007669"/>
    <property type="project" value="UniProtKB-KW"/>
</dbReference>
<name>M1MVN5_9CLOT</name>
<dbReference type="GO" id="GO:0051536">
    <property type="term" value="F:iron-sulfur cluster binding"/>
    <property type="evidence" value="ECO:0007669"/>
    <property type="project" value="UniProtKB-KW"/>
</dbReference>
<evidence type="ECO:0000259" key="5">
    <source>
        <dbReference type="PROSITE" id="PS51379"/>
    </source>
</evidence>
<gene>
    <name evidence="6" type="ORF">Cspa_c18070</name>
</gene>
<dbReference type="PROSITE" id="PS50902">
    <property type="entry name" value="FLAVODOXIN_LIKE"/>
    <property type="match status" value="1"/>
</dbReference>
<dbReference type="EMBL" id="CP004121">
    <property type="protein sequence ID" value="AGF55577.1"/>
    <property type="molecule type" value="Genomic_DNA"/>
</dbReference>
<dbReference type="GO" id="GO:0016651">
    <property type="term" value="F:oxidoreductase activity, acting on NAD(P)H"/>
    <property type="evidence" value="ECO:0007669"/>
    <property type="project" value="UniProtKB-ARBA"/>
</dbReference>
<evidence type="ECO:0000256" key="3">
    <source>
        <dbReference type="ARBA" id="ARBA00023014"/>
    </source>
</evidence>
<keyword evidence="1" id="KW-0479">Metal-binding</keyword>
<dbReference type="KEGG" id="csr:Cspa_c18070"/>
<dbReference type="AlphaFoldDB" id="M1MVN5"/>
<protein>
    <submittedName>
        <fullName evidence="6">4Fe-4S ferredoxin iron-sulfur binding domain-containing protein</fullName>
    </submittedName>
</protein>
<dbReference type="InterPro" id="IPR026816">
    <property type="entry name" value="Flavodoxin_dom"/>
</dbReference>
<dbReference type="Pfam" id="PF12724">
    <property type="entry name" value="Flavodoxin_5"/>
    <property type="match status" value="1"/>
</dbReference>
<evidence type="ECO:0000313" key="6">
    <source>
        <dbReference type="EMBL" id="AGF55577.1"/>
    </source>
</evidence>
<dbReference type="STRING" id="36745.CLSAP_17280"/>
<dbReference type="InterPro" id="IPR029039">
    <property type="entry name" value="Flavoprotein-like_sf"/>
</dbReference>
<dbReference type="PROSITE" id="PS00198">
    <property type="entry name" value="4FE4S_FER_1"/>
    <property type="match status" value="2"/>
</dbReference>
<reference evidence="6 7" key="1">
    <citation type="submission" date="2013-02" db="EMBL/GenBank/DDBJ databases">
        <title>Genome sequence of Clostridium saccharoperbutylacetonicum N1-4(HMT).</title>
        <authorList>
            <person name="Poehlein A."/>
            <person name="Daniel R."/>
        </authorList>
    </citation>
    <scope>NUCLEOTIDE SEQUENCE [LARGE SCALE GENOMIC DNA]</scope>
    <source>
        <strain evidence="7">N1-4(HMT)</strain>
    </source>
</reference>
<dbReference type="eggNOG" id="COG1149">
    <property type="taxonomic scope" value="Bacteria"/>
</dbReference>
<evidence type="ECO:0000256" key="2">
    <source>
        <dbReference type="ARBA" id="ARBA00023004"/>
    </source>
</evidence>
<dbReference type="Gene3D" id="3.30.70.20">
    <property type="match status" value="1"/>
</dbReference>
<dbReference type="PROSITE" id="PS51379">
    <property type="entry name" value="4FE4S_FER_2"/>
    <property type="match status" value="1"/>
</dbReference>
<keyword evidence="2" id="KW-0408">Iron</keyword>
<evidence type="ECO:0000256" key="1">
    <source>
        <dbReference type="ARBA" id="ARBA00022723"/>
    </source>
</evidence>
<dbReference type="Proteomes" id="UP000011728">
    <property type="component" value="Chromosome"/>
</dbReference>
<feature type="domain" description="Flavodoxin-like" evidence="4">
    <location>
        <begin position="3"/>
        <end position="143"/>
    </location>
</feature>
<dbReference type="InterPro" id="IPR017900">
    <property type="entry name" value="4Fe4S_Fe_S_CS"/>
</dbReference>
<dbReference type="Gene3D" id="3.40.50.360">
    <property type="match status" value="1"/>
</dbReference>
<sequence>MTTTIYYFSGTGNCLKVAKDLSEQLEDSEIIQISKNTMSTSEDTQSDKIGFVFPVYFSGIPVMVKNFIENLHINKNTYVFAISTFGGTVGTSLNQIKTLLNKKDIKLSASFGILLPGNDQLLYSPASKEKQDKLFKNQQNQISTIASNIKDNLQVEYKTNPIINTLGKLIYKTFKPQNIDKNFWTDEKCISCGICSKVCPANNIVMDEGKPKWEHHCESCLACMQWCPQKSIQYKKVTISRDRYHNPDIKVTELIQK</sequence>
<keyword evidence="7" id="KW-1185">Reference proteome</keyword>
<dbReference type="RefSeq" id="WP_015391898.1">
    <property type="nucleotide sequence ID" value="NC_020291.1"/>
</dbReference>
<evidence type="ECO:0000313" key="7">
    <source>
        <dbReference type="Proteomes" id="UP000011728"/>
    </source>
</evidence>